<dbReference type="Proteomes" id="UP000253606">
    <property type="component" value="Chromosome"/>
</dbReference>
<dbReference type="InterPro" id="IPR036928">
    <property type="entry name" value="AS_sf"/>
</dbReference>
<evidence type="ECO:0000259" key="1">
    <source>
        <dbReference type="Pfam" id="PF01425"/>
    </source>
</evidence>
<feature type="domain" description="Amidase" evidence="1">
    <location>
        <begin position="16"/>
        <end position="436"/>
    </location>
</feature>
<dbReference type="EMBL" id="CP030840">
    <property type="protein sequence ID" value="AXC09860.1"/>
    <property type="molecule type" value="Genomic_DNA"/>
</dbReference>
<dbReference type="Gene3D" id="3.90.1300.10">
    <property type="entry name" value="Amidase signature (AS) domain"/>
    <property type="match status" value="1"/>
</dbReference>
<keyword evidence="3" id="KW-1185">Reference proteome</keyword>
<dbReference type="InterPro" id="IPR020556">
    <property type="entry name" value="Amidase_CS"/>
</dbReference>
<dbReference type="GO" id="GO:0016740">
    <property type="term" value="F:transferase activity"/>
    <property type="evidence" value="ECO:0007669"/>
    <property type="project" value="UniProtKB-KW"/>
</dbReference>
<dbReference type="SUPFAM" id="SSF75304">
    <property type="entry name" value="Amidase signature (AS) enzymes"/>
    <property type="match status" value="1"/>
</dbReference>
<keyword evidence="2" id="KW-0808">Transferase</keyword>
<dbReference type="AlphaFoldDB" id="A0A2Z5FSR9"/>
<dbReference type="InterPro" id="IPR052739">
    <property type="entry name" value="FAAH2"/>
</dbReference>
<protein>
    <submittedName>
        <fullName evidence="2">Aspartyl-tRNA(Asn) amidotransferase subunit A</fullName>
    </submittedName>
</protein>
<proteinExistence type="predicted"/>
<evidence type="ECO:0000313" key="2">
    <source>
        <dbReference type="EMBL" id="AXC09860.1"/>
    </source>
</evidence>
<dbReference type="KEGG" id="abas:ACPOL_0485"/>
<sequence>MLRQRSLSAVELAGEHIREIERLDPSLHAFSHFDPERLLLAAKDADSRIAGAATPLLGLPMTVKASIATSGYRCELGSLLNQGSVATEDAVVVQRMKAAGATILGTTNCSEFLMAYETDNLLYGKTANPWNLAHSAGGSSGGEAAAIASGLSAGGIGSDSGGSVRLPAHFTGICSFKPTPGRLPSRGHLPPGGGPFSLLGSVGPMARTMTDVSFFFEVLSGRDVLDPAGTPLVFRKMADAELRTKPIAVLEDDGLVPVTEETRAAVRSAARALKSRGFAVETFHSASLEAARRLWWAFFIRCGRMLLEPLIRGREEQLSSTFRYFLEAARSEPILSGDELLEAWTDSDVVRSKLLEELAPYAALITPVSSIPAFRHGEREWIVEGRRLEYFNAMRFTQWFNLLGAPAASVPVGRSGDGLPIGVQVAARPYEDESVLKIATLLDEDFGYVAPPMAVLVG</sequence>
<gene>
    <name evidence="2" type="ORF">ACPOL_0485</name>
</gene>
<dbReference type="Pfam" id="PF01425">
    <property type="entry name" value="Amidase"/>
    <property type="match status" value="1"/>
</dbReference>
<evidence type="ECO:0000313" key="3">
    <source>
        <dbReference type="Proteomes" id="UP000253606"/>
    </source>
</evidence>
<dbReference type="PANTHER" id="PTHR43372">
    <property type="entry name" value="FATTY-ACID AMIDE HYDROLASE"/>
    <property type="match status" value="1"/>
</dbReference>
<accession>A0A2Z5FSR9</accession>
<name>A0A2Z5FSR9_9BACT</name>
<organism evidence="2 3">
    <name type="scientific">Acidisarcina polymorpha</name>
    <dbReference type="NCBI Taxonomy" id="2211140"/>
    <lineage>
        <taxon>Bacteria</taxon>
        <taxon>Pseudomonadati</taxon>
        <taxon>Acidobacteriota</taxon>
        <taxon>Terriglobia</taxon>
        <taxon>Terriglobales</taxon>
        <taxon>Acidobacteriaceae</taxon>
        <taxon>Acidisarcina</taxon>
    </lineage>
</organism>
<dbReference type="InterPro" id="IPR023631">
    <property type="entry name" value="Amidase_dom"/>
</dbReference>
<dbReference type="PROSITE" id="PS00571">
    <property type="entry name" value="AMIDASES"/>
    <property type="match status" value="1"/>
</dbReference>
<dbReference type="GO" id="GO:0012505">
    <property type="term" value="C:endomembrane system"/>
    <property type="evidence" value="ECO:0007669"/>
    <property type="project" value="TreeGrafter"/>
</dbReference>
<reference evidence="2 3" key="1">
    <citation type="journal article" date="2018" name="Front. Microbiol.">
        <title>Hydrolytic Capabilities as a Key to Environmental Success: Chitinolytic and Cellulolytic Acidobacteria From Acidic Sub-arctic Soils and Boreal Peatlands.</title>
        <authorList>
            <person name="Belova S.E."/>
            <person name="Ravin N.V."/>
            <person name="Pankratov T.A."/>
            <person name="Rakitin A.L."/>
            <person name="Ivanova A.A."/>
            <person name="Beletsky A.V."/>
            <person name="Mardanov A.V."/>
            <person name="Sinninghe Damste J.S."/>
            <person name="Dedysh S.N."/>
        </authorList>
    </citation>
    <scope>NUCLEOTIDE SEQUENCE [LARGE SCALE GENOMIC DNA]</scope>
    <source>
        <strain evidence="2 3">SBC82</strain>
    </source>
</reference>
<dbReference type="PANTHER" id="PTHR43372:SF4">
    <property type="entry name" value="FATTY-ACID AMIDE HYDROLASE 2"/>
    <property type="match status" value="1"/>
</dbReference>